<evidence type="ECO:0000313" key="7">
    <source>
        <dbReference type="Proteomes" id="UP000245119"/>
    </source>
</evidence>
<evidence type="ECO:0000259" key="4">
    <source>
        <dbReference type="Pfam" id="PF14745"/>
    </source>
</evidence>
<reference evidence="6 7" key="1">
    <citation type="submission" date="2018-04" db="EMBL/GenBank/DDBJ databases">
        <title>The genome of golden apple snail Pomacea canaliculata provides insight into stress tolerance and invasive adaptation.</title>
        <authorList>
            <person name="Liu C."/>
            <person name="Liu B."/>
            <person name="Ren Y."/>
            <person name="Zhang Y."/>
            <person name="Wang H."/>
            <person name="Li S."/>
            <person name="Jiang F."/>
            <person name="Yin L."/>
            <person name="Zhang G."/>
            <person name="Qian W."/>
            <person name="Fan W."/>
        </authorList>
    </citation>
    <scope>NUCLEOTIDE SEQUENCE [LARGE SCALE GENOMIC DNA]</scope>
    <source>
        <strain evidence="6">SZHN2017</strain>
        <tissue evidence="6">Muscle</tissue>
    </source>
</reference>
<dbReference type="AlphaFoldDB" id="A0A2T7NTI4"/>
<dbReference type="GO" id="GO:0007032">
    <property type="term" value="P:endosome organization"/>
    <property type="evidence" value="ECO:0007669"/>
    <property type="project" value="TreeGrafter"/>
</dbReference>
<protein>
    <recommendedName>
        <fullName evidence="8">WASH complex subunit 4</fullName>
    </recommendedName>
</protein>
<dbReference type="PANTHER" id="PTHR31409:SF0">
    <property type="entry name" value="WASH COMPLEX SUBUNIT 4"/>
    <property type="match status" value="1"/>
</dbReference>
<dbReference type="PANTHER" id="PTHR31409">
    <property type="entry name" value="WASH COMPLEX SUBUNIT 4"/>
    <property type="match status" value="1"/>
</dbReference>
<evidence type="ECO:0000256" key="1">
    <source>
        <dbReference type="SAM" id="Coils"/>
    </source>
</evidence>
<dbReference type="STRING" id="400727.A0A2T7NTI4"/>
<dbReference type="Proteomes" id="UP000245119">
    <property type="component" value="Linkage Group LG9"/>
</dbReference>
<accession>A0A2T7NTI4</accession>
<feature type="compositionally biased region" description="Basic and acidic residues" evidence="2">
    <location>
        <begin position="1148"/>
        <end position="1159"/>
    </location>
</feature>
<name>A0A2T7NTI4_POMCA</name>
<dbReference type="EMBL" id="PZQS01000009">
    <property type="protein sequence ID" value="PVD24490.1"/>
    <property type="molecule type" value="Genomic_DNA"/>
</dbReference>
<dbReference type="InterPro" id="IPR028191">
    <property type="entry name" value="WASH-4_N"/>
</dbReference>
<gene>
    <name evidence="6" type="ORF">C0Q70_14973</name>
</gene>
<feature type="domain" description="WASH complex subunit 4 N-terminal" evidence="4">
    <location>
        <begin position="37"/>
        <end position="608"/>
    </location>
</feature>
<dbReference type="GO" id="GO:0005768">
    <property type="term" value="C:endosome"/>
    <property type="evidence" value="ECO:0007669"/>
    <property type="project" value="TreeGrafter"/>
</dbReference>
<dbReference type="OrthoDB" id="10261210at2759"/>
<evidence type="ECO:0000313" key="6">
    <source>
        <dbReference type="EMBL" id="PVD24490.1"/>
    </source>
</evidence>
<evidence type="ECO:0008006" key="8">
    <source>
        <dbReference type="Google" id="ProtNLM"/>
    </source>
</evidence>
<dbReference type="GO" id="GO:0016197">
    <property type="term" value="P:endosomal transport"/>
    <property type="evidence" value="ECO:0007669"/>
    <property type="project" value="TreeGrafter"/>
</dbReference>
<dbReference type="Pfam" id="PF14746">
    <property type="entry name" value="WASH-7_C"/>
    <property type="match status" value="1"/>
</dbReference>
<dbReference type="InterPro" id="IPR028283">
    <property type="entry name" value="WASH-7_C"/>
</dbReference>
<dbReference type="InterPro" id="IPR027307">
    <property type="entry name" value="WASH7"/>
</dbReference>
<comment type="caution">
    <text evidence="6">The sequence shown here is derived from an EMBL/GenBank/DDBJ whole genome shotgun (WGS) entry which is preliminary data.</text>
</comment>
<proteinExistence type="predicted"/>
<dbReference type="Pfam" id="PF14744">
    <property type="entry name" value="WASH-7_mid"/>
    <property type="match status" value="1"/>
</dbReference>
<keyword evidence="7" id="KW-1185">Reference proteome</keyword>
<evidence type="ECO:0000259" key="3">
    <source>
        <dbReference type="Pfam" id="PF14744"/>
    </source>
</evidence>
<feature type="domain" description="WASH complex subunit 7 central" evidence="3">
    <location>
        <begin position="609"/>
        <end position="952"/>
    </location>
</feature>
<dbReference type="GO" id="GO:0071203">
    <property type="term" value="C:WASH complex"/>
    <property type="evidence" value="ECO:0007669"/>
    <property type="project" value="InterPro"/>
</dbReference>
<feature type="region of interest" description="Disordered" evidence="2">
    <location>
        <begin position="1148"/>
        <end position="1168"/>
    </location>
</feature>
<evidence type="ECO:0000259" key="5">
    <source>
        <dbReference type="Pfam" id="PF14746"/>
    </source>
</evidence>
<feature type="coiled-coil region" evidence="1">
    <location>
        <begin position="32"/>
        <end position="59"/>
    </location>
</feature>
<feature type="domain" description="WASH complex subunit 7 C-terminal" evidence="5">
    <location>
        <begin position="972"/>
        <end position="1137"/>
    </location>
</feature>
<dbReference type="Pfam" id="PF14745">
    <property type="entry name" value="WASH-4_N"/>
    <property type="match status" value="1"/>
</dbReference>
<organism evidence="6 7">
    <name type="scientific">Pomacea canaliculata</name>
    <name type="common">Golden apple snail</name>
    <dbReference type="NCBI Taxonomy" id="400727"/>
    <lineage>
        <taxon>Eukaryota</taxon>
        <taxon>Metazoa</taxon>
        <taxon>Spiralia</taxon>
        <taxon>Lophotrochozoa</taxon>
        <taxon>Mollusca</taxon>
        <taxon>Gastropoda</taxon>
        <taxon>Caenogastropoda</taxon>
        <taxon>Architaenioglossa</taxon>
        <taxon>Ampullarioidea</taxon>
        <taxon>Ampullariidae</taxon>
        <taxon>Pomacea</taxon>
    </lineage>
</organism>
<sequence length="1196" mass="138196">MAGTAAAAATPTDWEFDKFDDGSVKIVGELQLKQYESFLEEYATQLKEIEDALDDSIGDSWDMTLDPIGLQVLPYEQTTLLQLIRTDNKILNKVLTVLAALCCEIEALKHEAETKFYGALLFYGEGEPEKGLEDGDAQVQMGRMFPLLQELSCFVTRSYEVVRNVVQQMACLYTSSRSGAKLIDVTDVHFQVNEDKTYIFASWDLLTVLITLDHIIEHHSTFMEHWTLYKRMVASVRHAPSKFSIPDEKVRPFEKLMMMLEGRLLDGMIFQNCVEQTFDSKEAYVSKNGPFAEEFAHNIKEWIAELETKIGEPNEVDHRRYLVGVTSLFILHFQVFRTVDKRVFRSLWDLYKKVPCVHLIGGVVWFGNEFLVTRLPHVTQLLDRKAQLAIQQQQVLWLQTRNQNLIRDMQALSTQVAAWMVRMESNLSRGNTLMEDLNNRCMLFLQGLLYAFNISHLVRTVMNLHVALQKPMTKTAVLSLCRLIELLKTIDHTFHRKSMLIAESVNHIVQFLSFKALNSLAIAKKRIMSDKKYSDTRLDVLSALVLAETVLNGPGTKERQLVLRLALAVGTKLKAFRDDEKVSLDDTLRKLELICTLREKLRAACDCSFMYWHRVIFPLYLDDLCENVTDTHRVHYMFGALRDCVTPMMVVRHLPSAQVLLDSFDQEITKTMKEHLLGPLCHAIETDLRLHIHLHLQLDDRNPFKVGLHDLSHLLHVRPIRFFHRTINIKAYVEHYLNKTFYNLTTVALHDWKTYGEMKNMAEQKYGLSLPESHLPSQTLEQGLDVLEIMRNIHVFVSKYLYNLNNQIFVERTSNNKHLNTINIRHIANSIRTHGIGIMNTTVNFTFQFLRKKFFIFSQFMYDEHIKSRLIKDWKFFRENHMQTDQKYPYDRADKFNKGIRKLGLTPDGESYLDQFRTLITQIGNAMGYIRMVRSGGLHCCSNAIRFIPDLEDIVNFEELTREEGLSPECQFAARNLDNVIENLAKNFAEGTEYFKMLVDVFAPEFRNPKNMHLRNLFVILPPLTLNFVEHSISCKEKMNRKNKVGAAFTDDGFAMGVAYILKLLDQYYEFDSLHWFQAVRDKFNKDKEQLGKQSAGGRADEKLQQTMSLTAKRLDQTLQEYEFLYYSLSSARIFFRADLTAAEEIEASTREEKGKQEGEAASPQNTQPAAGMVRCLYCPLKAIDAKGMFEGTSFK</sequence>
<dbReference type="InterPro" id="IPR028282">
    <property type="entry name" value="WASH-7_central"/>
</dbReference>
<evidence type="ECO:0000256" key="2">
    <source>
        <dbReference type="SAM" id="MobiDB-lite"/>
    </source>
</evidence>
<keyword evidence="1" id="KW-0175">Coiled coil</keyword>